<dbReference type="AlphaFoldDB" id="A0A2H0UBM3"/>
<dbReference type="EMBL" id="PFBK01000007">
    <property type="protein sequence ID" value="PIR83818.1"/>
    <property type="molecule type" value="Genomic_DNA"/>
</dbReference>
<evidence type="ECO:0000313" key="2">
    <source>
        <dbReference type="Proteomes" id="UP000231192"/>
    </source>
</evidence>
<organism evidence="1 2">
    <name type="scientific">Candidatus Kaiserbacteria bacterium CG10_big_fil_rev_8_21_14_0_10_51_14</name>
    <dbReference type="NCBI Taxonomy" id="1974610"/>
    <lineage>
        <taxon>Bacteria</taxon>
        <taxon>Candidatus Kaiseribacteriota</taxon>
    </lineage>
</organism>
<evidence type="ECO:0000313" key="1">
    <source>
        <dbReference type="EMBL" id="PIR83818.1"/>
    </source>
</evidence>
<accession>A0A2H0UBM3</accession>
<proteinExistence type="predicted"/>
<comment type="caution">
    <text evidence="1">The sequence shown here is derived from an EMBL/GenBank/DDBJ whole genome shotgun (WGS) entry which is preliminary data.</text>
</comment>
<sequence length="344" mass="37529">MTNKILVGGVASIVFVTALLLLGAKSEEQTTPTRADTGSDGYWEESIKVLGGDRAYEEFAHAVSDFNQGRQHAHAHTFGAALYEVEGLEGLPVCDGRFSYGCFHEFLGHAIAEHGIDSVSLLNDGCIQALVESPLSCQHGIGHGVMAFFGYSEGDLLHALDVCLNLPYNDPIGGCYGGVFMEYNLHTMLGFDANLREFQDNIGEPCDSLSSPYKAPCVYWQPQWWHQAIFSGESTAESYSQMGEYCREVGDTSYLIRSCMEGLGTITAYASRYDPDTIMELCDAAASNISERLYCTSLAANSMGIEVDKLSAERACASFSGDHKEYCLAYARNEANILNVRAEP</sequence>
<name>A0A2H0UBM3_9BACT</name>
<reference evidence="2" key="1">
    <citation type="submission" date="2017-09" db="EMBL/GenBank/DDBJ databases">
        <title>Depth-based differentiation of microbial function through sediment-hosted aquifers and enrichment of novel symbionts in the deep terrestrial subsurface.</title>
        <authorList>
            <person name="Probst A.J."/>
            <person name="Ladd B."/>
            <person name="Jarett J.K."/>
            <person name="Geller-Mcgrath D.E."/>
            <person name="Sieber C.M.K."/>
            <person name="Emerson J.B."/>
            <person name="Anantharaman K."/>
            <person name="Thomas B.C."/>
            <person name="Malmstrom R."/>
            <person name="Stieglmeier M."/>
            <person name="Klingl A."/>
            <person name="Woyke T."/>
            <person name="Ryan C.M."/>
            <person name="Banfield J.F."/>
        </authorList>
    </citation>
    <scope>NUCLEOTIDE SEQUENCE [LARGE SCALE GENOMIC DNA]</scope>
</reference>
<protein>
    <submittedName>
        <fullName evidence="1">Uncharacterized protein</fullName>
    </submittedName>
</protein>
<gene>
    <name evidence="1" type="ORF">COU18_02425</name>
</gene>
<dbReference type="Proteomes" id="UP000231192">
    <property type="component" value="Unassembled WGS sequence"/>
</dbReference>